<dbReference type="AlphaFoldDB" id="A0A6I6EWM6"/>
<reference evidence="5 6" key="1">
    <citation type="submission" date="2019-12" db="EMBL/GenBank/DDBJ databases">
        <title>Genome sequenceing of Clostridium bovifaecis.</title>
        <authorList>
            <person name="Yao Y."/>
        </authorList>
    </citation>
    <scope>NUCLEOTIDE SEQUENCE [LARGE SCALE GENOMIC DNA]</scope>
    <source>
        <strain evidence="5 6">BXX</strain>
    </source>
</reference>
<keyword evidence="2" id="KW-0238">DNA-binding</keyword>
<proteinExistence type="predicted"/>
<dbReference type="Proteomes" id="UP000422764">
    <property type="component" value="Chromosome"/>
</dbReference>
<dbReference type="PROSITE" id="PS00622">
    <property type="entry name" value="HTH_LUXR_1"/>
    <property type="match status" value="1"/>
</dbReference>
<dbReference type="InterPro" id="IPR016032">
    <property type="entry name" value="Sig_transdc_resp-reg_C-effctor"/>
</dbReference>
<keyword evidence="6" id="KW-1185">Reference proteome</keyword>
<dbReference type="GO" id="GO:0003677">
    <property type="term" value="F:DNA binding"/>
    <property type="evidence" value="ECO:0007669"/>
    <property type="project" value="UniProtKB-KW"/>
</dbReference>
<keyword evidence="1" id="KW-0805">Transcription regulation</keyword>
<dbReference type="InterPro" id="IPR036388">
    <property type="entry name" value="WH-like_DNA-bd_sf"/>
</dbReference>
<organism evidence="5 6">
    <name type="scientific">Clostridium bovifaecis</name>
    <dbReference type="NCBI Taxonomy" id="2184719"/>
    <lineage>
        <taxon>Bacteria</taxon>
        <taxon>Bacillati</taxon>
        <taxon>Bacillota</taxon>
        <taxon>Clostridia</taxon>
        <taxon>Eubacteriales</taxon>
        <taxon>Clostridiaceae</taxon>
        <taxon>Clostridium</taxon>
    </lineage>
</organism>
<protein>
    <recommendedName>
        <fullName evidence="4">HTH luxR-type domain-containing protein</fullName>
    </recommendedName>
</protein>
<dbReference type="SMART" id="SM00421">
    <property type="entry name" value="HTH_LUXR"/>
    <property type="match status" value="1"/>
</dbReference>
<name>A0A6I6EWM6_9CLOT</name>
<dbReference type="Gene3D" id="1.10.10.10">
    <property type="entry name" value="Winged helix-like DNA-binding domain superfamily/Winged helix DNA-binding domain"/>
    <property type="match status" value="1"/>
</dbReference>
<evidence type="ECO:0000256" key="2">
    <source>
        <dbReference type="ARBA" id="ARBA00023125"/>
    </source>
</evidence>
<sequence length="367" mass="43092">MNSLLSAEEFEKLLIFSNSINSNYDDFISNMLNAISDIFDYKLTVYTIFDKNKDDDYVKSIISKSIQTKVLNDYKNTYYKKDIFKNNSKPKNRKNKADHFMITRDFMPLNDFLKTEYGQFLISENIAYQSAIFTSDVPLHVLNIFKTYDEGDFSEKELELLKHISNIFTNSVKQYKMYINQNDTVQLIQKYNNFLDYGFIIIDQDYKIRLYNNAFLNYATQITKTTDLSSLVDTLIVLIEKQLKIILAEITEPVFVDLKGYQIRITLDTVINNGLINKYYFMNIIHNSNQLSTPKLKTKPDVVKLIKEFDFTKREAEIIELIFQGHNNQEISDKLFISVFTVKSHINNIFKKLDVNNRTSLMSKLIK</sequence>
<feature type="domain" description="HTH luxR-type" evidence="4">
    <location>
        <begin position="304"/>
        <end position="367"/>
    </location>
</feature>
<accession>A0A6I6EWM6</accession>
<dbReference type="PANTHER" id="PTHR44688">
    <property type="entry name" value="DNA-BINDING TRANSCRIPTIONAL ACTIVATOR DEVR_DOSR"/>
    <property type="match status" value="1"/>
</dbReference>
<keyword evidence="3" id="KW-0804">Transcription</keyword>
<evidence type="ECO:0000256" key="1">
    <source>
        <dbReference type="ARBA" id="ARBA00023015"/>
    </source>
</evidence>
<evidence type="ECO:0000256" key="3">
    <source>
        <dbReference type="ARBA" id="ARBA00023163"/>
    </source>
</evidence>
<dbReference type="InterPro" id="IPR000792">
    <property type="entry name" value="Tscrpt_reg_LuxR_C"/>
</dbReference>
<dbReference type="GO" id="GO:0006355">
    <property type="term" value="P:regulation of DNA-templated transcription"/>
    <property type="evidence" value="ECO:0007669"/>
    <property type="project" value="InterPro"/>
</dbReference>
<evidence type="ECO:0000259" key="4">
    <source>
        <dbReference type="PROSITE" id="PS50043"/>
    </source>
</evidence>
<dbReference type="PANTHER" id="PTHR44688:SF16">
    <property type="entry name" value="DNA-BINDING TRANSCRIPTIONAL ACTIVATOR DEVR_DOSR"/>
    <property type="match status" value="1"/>
</dbReference>
<dbReference type="PROSITE" id="PS50043">
    <property type="entry name" value="HTH_LUXR_2"/>
    <property type="match status" value="1"/>
</dbReference>
<dbReference type="SUPFAM" id="SSF46894">
    <property type="entry name" value="C-terminal effector domain of the bipartite response regulators"/>
    <property type="match status" value="1"/>
</dbReference>
<evidence type="ECO:0000313" key="5">
    <source>
        <dbReference type="EMBL" id="QGU94611.1"/>
    </source>
</evidence>
<gene>
    <name evidence="5" type="ORF">GOM49_05395</name>
</gene>
<dbReference type="PRINTS" id="PR00038">
    <property type="entry name" value="HTHLUXR"/>
</dbReference>
<dbReference type="Pfam" id="PF00196">
    <property type="entry name" value="GerE"/>
    <property type="match status" value="1"/>
</dbReference>
<dbReference type="EMBL" id="CP046522">
    <property type="protein sequence ID" value="QGU94611.1"/>
    <property type="molecule type" value="Genomic_DNA"/>
</dbReference>
<dbReference type="CDD" id="cd06170">
    <property type="entry name" value="LuxR_C_like"/>
    <property type="match status" value="1"/>
</dbReference>
<evidence type="ECO:0000313" key="6">
    <source>
        <dbReference type="Proteomes" id="UP000422764"/>
    </source>
</evidence>